<dbReference type="InterPro" id="IPR014710">
    <property type="entry name" value="RmlC-like_jellyroll"/>
</dbReference>
<dbReference type="EMBL" id="CP016172">
    <property type="protein sequence ID" value="ANN76410.1"/>
    <property type="molecule type" value="Genomic_DNA"/>
</dbReference>
<dbReference type="KEGG" id="bfz:BAU07_04115"/>
<dbReference type="SUPFAM" id="SSF51182">
    <property type="entry name" value="RmlC-like cupins"/>
    <property type="match status" value="1"/>
</dbReference>
<dbReference type="Gene3D" id="2.60.120.10">
    <property type="entry name" value="Jelly Rolls"/>
    <property type="match status" value="1"/>
</dbReference>
<gene>
    <name evidence="2" type="ORF">BAU07_04115</name>
</gene>
<dbReference type="RefSeq" id="WP_066654390.1">
    <property type="nucleotide sequence ID" value="NZ_CBCSCL010000010.1"/>
</dbReference>
<dbReference type="OrthoDB" id="9794183at2"/>
<dbReference type="InterPro" id="IPR013096">
    <property type="entry name" value="Cupin_2"/>
</dbReference>
<organism evidence="2 3">
    <name type="scientific">Bordetella flabilis</name>
    <dbReference type="NCBI Taxonomy" id="463014"/>
    <lineage>
        <taxon>Bacteria</taxon>
        <taxon>Pseudomonadati</taxon>
        <taxon>Pseudomonadota</taxon>
        <taxon>Betaproteobacteria</taxon>
        <taxon>Burkholderiales</taxon>
        <taxon>Alcaligenaceae</taxon>
        <taxon>Bordetella</taxon>
    </lineage>
</organism>
<reference evidence="2 3" key="1">
    <citation type="submission" date="2016-06" db="EMBL/GenBank/DDBJ databases">
        <title>Complete genome sequences of Bordetella bronchialis and Bordetella flabilis.</title>
        <authorList>
            <person name="LiPuma J.J."/>
            <person name="Spilker T."/>
        </authorList>
    </citation>
    <scope>NUCLEOTIDE SEQUENCE [LARGE SCALE GENOMIC DNA]</scope>
    <source>
        <strain evidence="2 3">AU10664</strain>
    </source>
</reference>
<dbReference type="Proteomes" id="UP000091926">
    <property type="component" value="Chromosome"/>
</dbReference>
<evidence type="ECO:0000313" key="3">
    <source>
        <dbReference type="Proteomes" id="UP000091926"/>
    </source>
</evidence>
<dbReference type="PANTHER" id="PTHR36114">
    <property type="entry name" value="16.7 KDA PROTEIN IN WHIE LOCUS"/>
    <property type="match status" value="1"/>
</dbReference>
<evidence type="ECO:0000259" key="1">
    <source>
        <dbReference type="Pfam" id="PF07883"/>
    </source>
</evidence>
<dbReference type="InterPro" id="IPR011051">
    <property type="entry name" value="RmlC_Cupin_sf"/>
</dbReference>
<dbReference type="STRING" id="463014.BAU07_04115"/>
<name>A0A193G9A1_9BORD</name>
<dbReference type="InterPro" id="IPR052044">
    <property type="entry name" value="PKS_Associated_Protein"/>
</dbReference>
<accession>A0A193G9A1</accession>
<keyword evidence="3" id="KW-1185">Reference proteome</keyword>
<feature type="domain" description="Cupin type-2" evidence="1">
    <location>
        <begin position="53"/>
        <end position="117"/>
    </location>
</feature>
<dbReference type="AlphaFoldDB" id="A0A193G9A1"/>
<proteinExistence type="predicted"/>
<sequence>MPRLTNPHTGPAARGQCQVIDLVGKIALIEDHWQPRVVAEMNDYQFKVVKLAGEFVWHSHADTDETFIVLDGDLRIDFRGGPAGDGSMVLRAGQMAVVPKGVDHKPVAQTEVRLLLIEPRGVVNTGDGAATERTVLNDQWI</sequence>
<evidence type="ECO:0000313" key="2">
    <source>
        <dbReference type="EMBL" id="ANN76410.1"/>
    </source>
</evidence>
<dbReference type="PANTHER" id="PTHR36114:SF1">
    <property type="entry name" value="16.7 KDA PROTEIN IN WHIE LOCUS"/>
    <property type="match status" value="1"/>
</dbReference>
<dbReference type="CDD" id="cd02226">
    <property type="entry name" value="cupin_YdbB-like"/>
    <property type="match status" value="1"/>
</dbReference>
<protein>
    <submittedName>
        <fullName evidence="2">Cupin</fullName>
    </submittedName>
</protein>
<dbReference type="Pfam" id="PF07883">
    <property type="entry name" value="Cupin_2"/>
    <property type="match status" value="1"/>
</dbReference>